<dbReference type="Proteomes" id="UP001281761">
    <property type="component" value="Unassembled WGS sequence"/>
</dbReference>
<evidence type="ECO:0000256" key="4">
    <source>
        <dbReference type="ARBA" id="ARBA00022833"/>
    </source>
</evidence>
<dbReference type="SUPFAM" id="SSF54928">
    <property type="entry name" value="RNA-binding domain, RBD"/>
    <property type="match status" value="1"/>
</dbReference>
<keyword evidence="4 7" id="KW-0862">Zinc</keyword>
<evidence type="ECO:0000256" key="7">
    <source>
        <dbReference type="PROSITE-ProRule" id="PRU00236"/>
    </source>
</evidence>
<dbReference type="InterPro" id="IPR026591">
    <property type="entry name" value="Sirtuin_cat_small_dom_sf"/>
</dbReference>
<evidence type="ECO:0000259" key="10">
    <source>
        <dbReference type="PROSITE" id="PS50305"/>
    </source>
</evidence>
<dbReference type="InterPro" id="IPR003000">
    <property type="entry name" value="Sirtuin"/>
</dbReference>
<feature type="binding site" evidence="7">
    <location>
        <position position="421"/>
    </location>
    <ligand>
        <name>Zn(2+)</name>
        <dbReference type="ChEBI" id="CHEBI:29105"/>
    </ligand>
</feature>
<feature type="compositionally biased region" description="Polar residues" evidence="8">
    <location>
        <begin position="564"/>
        <end position="587"/>
    </location>
</feature>
<gene>
    <name evidence="11" type="ORF">BLNAU_17815</name>
</gene>
<comment type="cofactor">
    <cofactor evidence="1">
        <name>Zn(2+)</name>
        <dbReference type="ChEBI" id="CHEBI:29105"/>
    </cofactor>
</comment>
<dbReference type="InterPro" id="IPR029035">
    <property type="entry name" value="DHS-like_NAD/FAD-binding_dom"/>
</dbReference>
<dbReference type="InterPro" id="IPR036058">
    <property type="entry name" value="Kazal_dom_sf"/>
</dbReference>
<organism evidence="11 12">
    <name type="scientific">Blattamonas nauphoetae</name>
    <dbReference type="NCBI Taxonomy" id="2049346"/>
    <lineage>
        <taxon>Eukaryota</taxon>
        <taxon>Metamonada</taxon>
        <taxon>Preaxostyla</taxon>
        <taxon>Oxymonadida</taxon>
        <taxon>Blattamonas</taxon>
    </lineage>
</organism>
<sequence length="746" mass="84973">MCLISDNLTFFEPSRSSRKNIDYNPRNQYTKHDNSPHSTYSPSLPYDKKSKTKYSHPTPSNRKSLNDDTPYPKPVSYPRQEPHFQPRGTEDDEIWEKMWDGPIGECESNTTAPEVCHRLYGERDGLGRWMCNGSDLMCSWFSYEPDIEEEPSIQQSSEHPSHLPSKSSNHPANRFQFEPDTSRIQQTVCQRNEDCPDEMFCFSASLGSCGENKNQHMVCKERPSSCQFNFRPVCGCDGTTYDNTGFIQHVHRVQQALSESVRSPLRLYSTIDDAVSLIRKSSKIVVISGAGISVSCGIMDFRSPNGFYAMLRKEGIEPPEKIFTIHEFRKDPSLFYKYNHPLYEERYIPSLTHFFISRLEAENRLRRVYTQNIDNLESDAGVSRLLQVHGSSGHFSCMTCKKKVSIDAISPLLKKGEVLYCEHCPVGTGVMKPDIVFFGEDLPESFYTEYPLDLESCDLLIVTGTSMMVQPVSHLPEILKKTVPRILVNRDVVGQPGSYDIHLLGNIDTIFSALAERLSWRLPVTKDERTNAVTAGRDSVLRGEPSARAVEALMSDRGHKRTGNEYNKYSYTPQPSNERRQSQQTRTQKPRYESIPSDGTDGPQRSIEGYIIFISNLHEEVGEDQVKDFFLEFGNVTNIRMNLDHRTGAMKEYALVEYQTYQEALTAVEKGNGAEFLGKQLLVNFAFKQPPTRRLEPPQPVVETDVGEKQMIVDPQRDDPKEQVNYVTIHPDLSQQTLQGESNYGF</sequence>
<feature type="active site" description="Proton acceptor" evidence="7">
    <location>
        <position position="389"/>
    </location>
</feature>
<dbReference type="Pfam" id="PF02146">
    <property type="entry name" value="SIR2"/>
    <property type="match status" value="1"/>
</dbReference>
<feature type="binding site" evidence="7">
    <location>
        <position position="424"/>
    </location>
    <ligand>
        <name>Zn(2+)</name>
        <dbReference type="ChEBI" id="CHEBI:29105"/>
    </ligand>
</feature>
<evidence type="ECO:0000259" key="9">
    <source>
        <dbReference type="PROSITE" id="PS50102"/>
    </source>
</evidence>
<dbReference type="InterPro" id="IPR050134">
    <property type="entry name" value="NAD-dep_sirtuin_deacylases"/>
</dbReference>
<feature type="region of interest" description="Disordered" evidence="8">
    <location>
        <begin position="15"/>
        <end position="89"/>
    </location>
</feature>
<dbReference type="SMART" id="SM00360">
    <property type="entry name" value="RRM"/>
    <property type="match status" value="1"/>
</dbReference>
<dbReference type="Pfam" id="PF00050">
    <property type="entry name" value="Kazal_1"/>
    <property type="match status" value="1"/>
</dbReference>
<comment type="caution">
    <text evidence="11">The sequence shown here is derived from an EMBL/GenBank/DDBJ whole genome shotgun (WGS) entry which is preliminary data.</text>
</comment>
<feature type="region of interest" description="Disordered" evidence="8">
    <location>
        <begin position="553"/>
        <end position="604"/>
    </location>
</feature>
<keyword evidence="2 11" id="KW-0808">Transferase</keyword>
<evidence type="ECO:0000256" key="5">
    <source>
        <dbReference type="ARBA" id="ARBA00023027"/>
    </source>
</evidence>
<dbReference type="InterPro" id="IPR008111">
    <property type="entry name" value="RNA-bd_8"/>
</dbReference>
<dbReference type="PROSITE" id="PS50102">
    <property type="entry name" value="RRM"/>
    <property type="match status" value="1"/>
</dbReference>
<dbReference type="SUPFAM" id="SSF100895">
    <property type="entry name" value="Kazal-type serine protease inhibitors"/>
    <property type="match status" value="1"/>
</dbReference>
<evidence type="ECO:0000256" key="2">
    <source>
        <dbReference type="ARBA" id="ARBA00022679"/>
    </source>
</evidence>
<evidence type="ECO:0000256" key="8">
    <source>
        <dbReference type="SAM" id="MobiDB-lite"/>
    </source>
</evidence>
<evidence type="ECO:0000313" key="12">
    <source>
        <dbReference type="Proteomes" id="UP001281761"/>
    </source>
</evidence>
<keyword evidence="6" id="KW-0694">RNA-binding</keyword>
<proteinExistence type="predicted"/>
<evidence type="ECO:0000256" key="3">
    <source>
        <dbReference type="ARBA" id="ARBA00022723"/>
    </source>
</evidence>
<feature type="binding site" evidence="7">
    <location>
        <position position="400"/>
    </location>
    <ligand>
        <name>Zn(2+)</name>
        <dbReference type="ChEBI" id="CHEBI:29105"/>
    </ligand>
</feature>
<dbReference type="Gene3D" id="3.30.70.330">
    <property type="match status" value="1"/>
</dbReference>
<dbReference type="PROSITE" id="PS50305">
    <property type="entry name" value="SIRTUIN"/>
    <property type="match status" value="1"/>
</dbReference>
<dbReference type="Gene3D" id="3.30.60.30">
    <property type="match status" value="1"/>
</dbReference>
<dbReference type="PRINTS" id="PR01738">
    <property type="entry name" value="RNABINDINGM8"/>
</dbReference>
<keyword evidence="3 7" id="KW-0479">Metal-binding</keyword>
<evidence type="ECO:0000256" key="1">
    <source>
        <dbReference type="ARBA" id="ARBA00001947"/>
    </source>
</evidence>
<dbReference type="GO" id="GO:0034979">
    <property type="term" value="F:NAD-dependent protein lysine deacetylase activity"/>
    <property type="evidence" value="ECO:0007669"/>
    <property type="project" value="UniProtKB-EC"/>
</dbReference>
<dbReference type="EMBL" id="JARBJD010000206">
    <property type="protein sequence ID" value="KAK2947254.1"/>
    <property type="molecule type" value="Genomic_DNA"/>
</dbReference>
<dbReference type="InterPro" id="IPR000504">
    <property type="entry name" value="RRM_dom"/>
</dbReference>
<keyword evidence="12" id="KW-1185">Reference proteome</keyword>
<feature type="region of interest" description="Disordered" evidence="8">
    <location>
        <begin position="149"/>
        <end position="177"/>
    </location>
</feature>
<dbReference type="PANTHER" id="PTHR11085:SF9">
    <property type="entry name" value="NAD-DEPENDENT PROTEIN DEACETYLASE SIRTUIN-1"/>
    <property type="match status" value="1"/>
</dbReference>
<keyword evidence="11" id="KW-0012">Acyltransferase</keyword>
<dbReference type="SUPFAM" id="SSF52467">
    <property type="entry name" value="DHS-like NAD/FAD-binding domain"/>
    <property type="match status" value="1"/>
</dbReference>
<dbReference type="InterPro" id="IPR035979">
    <property type="entry name" value="RBD_domain_sf"/>
</dbReference>
<dbReference type="InterPro" id="IPR012677">
    <property type="entry name" value="Nucleotide-bd_a/b_plait_sf"/>
</dbReference>
<reference evidence="11 12" key="1">
    <citation type="journal article" date="2022" name="bioRxiv">
        <title>Genomics of Preaxostyla Flagellates Illuminates Evolutionary Transitions and the Path Towards Mitochondrial Loss.</title>
        <authorList>
            <person name="Novak L.V.F."/>
            <person name="Treitli S.C."/>
            <person name="Pyrih J."/>
            <person name="Halakuc P."/>
            <person name="Pipaliya S.V."/>
            <person name="Vacek V."/>
            <person name="Brzon O."/>
            <person name="Soukal P."/>
            <person name="Eme L."/>
            <person name="Dacks J.B."/>
            <person name="Karnkowska A."/>
            <person name="Elias M."/>
            <person name="Hampl V."/>
        </authorList>
    </citation>
    <scope>NUCLEOTIDE SEQUENCE [LARGE SCALE GENOMIC DNA]</scope>
    <source>
        <strain evidence="11">NAU3</strain>
        <tissue evidence="11">Gut</tissue>
    </source>
</reference>
<feature type="domain" description="RRM" evidence="9">
    <location>
        <begin position="610"/>
        <end position="688"/>
    </location>
</feature>
<dbReference type="Gene3D" id="3.40.50.1220">
    <property type="entry name" value="TPP-binding domain"/>
    <property type="match status" value="1"/>
</dbReference>
<dbReference type="Pfam" id="PF00076">
    <property type="entry name" value="RRM_1"/>
    <property type="match status" value="1"/>
</dbReference>
<keyword evidence="5" id="KW-0520">NAD</keyword>
<dbReference type="Gene3D" id="3.30.1600.10">
    <property type="entry name" value="SIR2/SIRT2 'Small Domain"/>
    <property type="match status" value="1"/>
</dbReference>
<dbReference type="EC" id="2.3.1.286" evidence="11"/>
<dbReference type="PANTHER" id="PTHR11085">
    <property type="entry name" value="NAD-DEPENDENT PROTEIN DEACYLASE SIRTUIN-5, MITOCHONDRIAL-RELATED"/>
    <property type="match status" value="1"/>
</dbReference>
<dbReference type="InterPro" id="IPR026590">
    <property type="entry name" value="Ssirtuin_cat_dom"/>
</dbReference>
<protein>
    <submittedName>
        <fullName evidence="11">NAD-dependent histone deacetylase sirtuin-1</fullName>
        <ecNumber evidence="11">2.3.1.286</ecNumber>
    </submittedName>
</protein>
<name>A0ABQ9X676_9EUKA</name>
<evidence type="ECO:0000256" key="6">
    <source>
        <dbReference type="PROSITE-ProRule" id="PRU00176"/>
    </source>
</evidence>
<feature type="binding site" evidence="7">
    <location>
        <position position="397"/>
    </location>
    <ligand>
        <name>Zn(2+)</name>
        <dbReference type="ChEBI" id="CHEBI:29105"/>
    </ligand>
</feature>
<evidence type="ECO:0000313" key="11">
    <source>
        <dbReference type="EMBL" id="KAK2947254.1"/>
    </source>
</evidence>
<dbReference type="InterPro" id="IPR002350">
    <property type="entry name" value="Kazal_dom"/>
</dbReference>
<accession>A0ABQ9X676</accession>
<feature type="domain" description="Deacetylase sirtuin-type" evidence="10">
    <location>
        <begin position="264"/>
        <end position="521"/>
    </location>
</feature>